<name>A0A5N6EKM2_9EURO</name>
<keyword evidence="3" id="KW-1185">Reference proteome</keyword>
<accession>A0A5N6EKM2</accession>
<feature type="compositionally biased region" description="Acidic residues" evidence="1">
    <location>
        <begin position="16"/>
        <end position="26"/>
    </location>
</feature>
<dbReference type="AlphaFoldDB" id="A0A5N6EKM2"/>
<reference evidence="2 3" key="1">
    <citation type="submission" date="2019-04" db="EMBL/GenBank/DDBJ databases">
        <title>Fungal friends and foes A comparative genomics study of 23 Aspergillus species from section Flavi.</title>
        <authorList>
            <consortium name="DOE Joint Genome Institute"/>
            <person name="Kjaerbolling I."/>
            <person name="Vesth T.C."/>
            <person name="Frisvad J.C."/>
            <person name="Nybo J.L."/>
            <person name="Theobald S."/>
            <person name="Kildgaard S."/>
            <person name="Petersen T.I."/>
            <person name="Kuo A."/>
            <person name="Sato A."/>
            <person name="Lyhne E.K."/>
            <person name="Kogle M.E."/>
            <person name="Wiebenga A."/>
            <person name="Kun R.S."/>
            <person name="Lubbers R.J."/>
            <person name="Makela M.R."/>
            <person name="Barry K."/>
            <person name="Chovatia M."/>
            <person name="Clum A."/>
            <person name="Daum C."/>
            <person name="Haridas S."/>
            <person name="He G."/>
            <person name="LaButti K."/>
            <person name="Lipzen A."/>
            <person name="Mondo S."/>
            <person name="Pangilinan J."/>
            <person name="Riley R."/>
            <person name="Salamov A."/>
            <person name="Simmons B.A."/>
            <person name="Magnuson J.K."/>
            <person name="Henrissat B."/>
            <person name="Mortensen U.H."/>
            <person name="Larsen T.O."/>
            <person name="De vries R.P."/>
            <person name="Grigoriev I.V."/>
            <person name="Machida M."/>
            <person name="Baker S.E."/>
            <person name="Andersen M.R."/>
        </authorList>
    </citation>
    <scope>NUCLEOTIDE SEQUENCE [LARGE SCALE GENOMIC DNA]</scope>
    <source>
        <strain evidence="2 3">CBS 126849</strain>
    </source>
</reference>
<proteinExistence type="predicted"/>
<feature type="compositionally biased region" description="Polar residues" evidence="1">
    <location>
        <begin position="1"/>
        <end position="15"/>
    </location>
</feature>
<protein>
    <submittedName>
        <fullName evidence="2">Uncharacterized protein</fullName>
    </submittedName>
</protein>
<evidence type="ECO:0000313" key="2">
    <source>
        <dbReference type="EMBL" id="KAB8216940.1"/>
    </source>
</evidence>
<dbReference type="Proteomes" id="UP000326799">
    <property type="component" value="Unassembled WGS sequence"/>
</dbReference>
<dbReference type="EMBL" id="ML733471">
    <property type="protein sequence ID" value="KAB8216940.1"/>
    <property type="molecule type" value="Genomic_DNA"/>
</dbReference>
<organism evidence="2 3">
    <name type="scientific">Aspergillus novoparasiticus</name>
    <dbReference type="NCBI Taxonomy" id="986946"/>
    <lineage>
        <taxon>Eukaryota</taxon>
        <taxon>Fungi</taxon>
        <taxon>Dikarya</taxon>
        <taxon>Ascomycota</taxon>
        <taxon>Pezizomycotina</taxon>
        <taxon>Eurotiomycetes</taxon>
        <taxon>Eurotiomycetidae</taxon>
        <taxon>Eurotiales</taxon>
        <taxon>Aspergillaceae</taxon>
        <taxon>Aspergillus</taxon>
        <taxon>Aspergillus subgen. Circumdati</taxon>
    </lineage>
</organism>
<sequence length="107" mass="11645">MAPQSLPKSGWSNSPDDLDDYWSTDESEGRLTTQGYGINSAMGVMCTEPESGEALHMFASGQTYYLWNQSDDQVLKIISPTNLESIVQQIDAGGLGSLELQVLEPSN</sequence>
<evidence type="ECO:0000256" key="1">
    <source>
        <dbReference type="SAM" id="MobiDB-lite"/>
    </source>
</evidence>
<evidence type="ECO:0000313" key="3">
    <source>
        <dbReference type="Proteomes" id="UP000326799"/>
    </source>
</evidence>
<gene>
    <name evidence="2" type="ORF">BDV33DRAFT_206836</name>
</gene>
<feature type="region of interest" description="Disordered" evidence="1">
    <location>
        <begin position="1"/>
        <end position="26"/>
    </location>
</feature>